<evidence type="ECO:0000313" key="8">
    <source>
        <dbReference type="Proteomes" id="UP000253209"/>
    </source>
</evidence>
<dbReference type="NCBIfam" id="TIGR00765">
    <property type="entry name" value="yihY_not_rbn"/>
    <property type="match status" value="1"/>
</dbReference>
<evidence type="ECO:0000313" key="7">
    <source>
        <dbReference type="EMBL" id="RCH53966.1"/>
    </source>
</evidence>
<keyword evidence="4 6" id="KW-1133">Transmembrane helix</keyword>
<feature type="transmembrane region" description="Helical" evidence="6">
    <location>
        <begin position="236"/>
        <end position="259"/>
    </location>
</feature>
<gene>
    <name evidence="7" type="ORF">DJ568_15620</name>
</gene>
<keyword evidence="8" id="KW-1185">Reference proteome</keyword>
<evidence type="ECO:0000256" key="5">
    <source>
        <dbReference type="ARBA" id="ARBA00023136"/>
    </source>
</evidence>
<keyword evidence="5 6" id="KW-0472">Membrane</keyword>
<dbReference type="PANTHER" id="PTHR30213:SF0">
    <property type="entry name" value="UPF0761 MEMBRANE PROTEIN YIHY"/>
    <property type="match status" value="1"/>
</dbReference>
<name>A0A367GM70_9SPHI</name>
<keyword evidence="3 6" id="KW-0812">Transmembrane</keyword>
<evidence type="ECO:0000256" key="6">
    <source>
        <dbReference type="SAM" id="Phobius"/>
    </source>
</evidence>
<dbReference type="GO" id="GO:0005886">
    <property type="term" value="C:plasma membrane"/>
    <property type="evidence" value="ECO:0007669"/>
    <property type="project" value="UniProtKB-SubCell"/>
</dbReference>
<dbReference type="Proteomes" id="UP000253209">
    <property type="component" value="Unassembled WGS sequence"/>
</dbReference>
<reference evidence="7 8" key="1">
    <citation type="submission" date="2018-05" db="EMBL/GenBank/DDBJ databases">
        <title>Mucilaginibacter hurinus sp. nov., isolated from briquette warehouse soil.</title>
        <authorList>
            <person name="Choi L."/>
        </authorList>
    </citation>
    <scope>NUCLEOTIDE SEQUENCE [LARGE SCALE GENOMIC DNA]</scope>
    <source>
        <strain evidence="7 8">ZR32</strain>
    </source>
</reference>
<evidence type="ECO:0000256" key="2">
    <source>
        <dbReference type="ARBA" id="ARBA00022475"/>
    </source>
</evidence>
<proteinExistence type="predicted"/>
<feature type="transmembrane region" description="Helical" evidence="6">
    <location>
        <begin position="271"/>
        <end position="293"/>
    </location>
</feature>
<dbReference type="OrthoDB" id="977385at2"/>
<evidence type="ECO:0000256" key="4">
    <source>
        <dbReference type="ARBA" id="ARBA00022989"/>
    </source>
</evidence>
<keyword evidence="2" id="KW-1003">Cell membrane</keyword>
<protein>
    <submittedName>
        <fullName evidence="7">YihY/virulence factor BrkB family protein</fullName>
    </submittedName>
</protein>
<comment type="caution">
    <text evidence="7">The sequence shown here is derived from an EMBL/GenBank/DDBJ whole genome shotgun (WGS) entry which is preliminary data.</text>
</comment>
<evidence type="ECO:0000256" key="1">
    <source>
        <dbReference type="ARBA" id="ARBA00004651"/>
    </source>
</evidence>
<feature type="transmembrane region" description="Helical" evidence="6">
    <location>
        <begin position="24"/>
        <end position="45"/>
    </location>
</feature>
<comment type="subcellular location">
    <subcellularLocation>
        <location evidence="1">Cell membrane</location>
        <topology evidence="1">Multi-pass membrane protein</topology>
    </subcellularLocation>
</comment>
<dbReference type="RefSeq" id="WP_114006229.1">
    <property type="nucleotide sequence ID" value="NZ_QGDC01000009.1"/>
</dbReference>
<accession>A0A367GM70</accession>
<dbReference type="PANTHER" id="PTHR30213">
    <property type="entry name" value="INNER MEMBRANE PROTEIN YHJD"/>
    <property type="match status" value="1"/>
</dbReference>
<feature type="transmembrane region" description="Helical" evidence="6">
    <location>
        <begin position="206"/>
        <end position="224"/>
    </location>
</feature>
<feature type="transmembrane region" description="Helical" evidence="6">
    <location>
        <begin position="159"/>
        <end position="186"/>
    </location>
</feature>
<dbReference type="InterPro" id="IPR017039">
    <property type="entry name" value="Virul_fac_BrkB"/>
</dbReference>
<dbReference type="EMBL" id="QGDC01000009">
    <property type="protein sequence ID" value="RCH53966.1"/>
    <property type="molecule type" value="Genomic_DNA"/>
</dbReference>
<organism evidence="7 8">
    <name type="scientific">Mucilaginibacter hurinus</name>
    <dbReference type="NCBI Taxonomy" id="2201324"/>
    <lineage>
        <taxon>Bacteria</taxon>
        <taxon>Pseudomonadati</taxon>
        <taxon>Bacteroidota</taxon>
        <taxon>Sphingobacteriia</taxon>
        <taxon>Sphingobacteriales</taxon>
        <taxon>Sphingobacteriaceae</taxon>
        <taxon>Mucilaginibacter</taxon>
    </lineage>
</organism>
<dbReference type="Pfam" id="PF03631">
    <property type="entry name" value="Virul_fac_BrkB"/>
    <property type="match status" value="1"/>
</dbReference>
<feature type="transmembrane region" description="Helical" evidence="6">
    <location>
        <begin position="57"/>
        <end position="79"/>
    </location>
</feature>
<evidence type="ECO:0000256" key="3">
    <source>
        <dbReference type="ARBA" id="ARBA00022692"/>
    </source>
</evidence>
<sequence>MKAVHHFLLRFVFYRYIVRWSKKVVLPGFAPLPLYTVVVFFILEIEQRSLGNRASSLAFSFMLAVFPALIFLFTLIPYIPFENFQRTMLDLIQLILPTKAYEAFQNTIVDIVTKQNSKLLSFGFLSALYFATNGMNNLMEAFNKSSLQLETRSWLKRRWVALLLTLVISFSMFVAIIIMMGGQIVLKFLQELLFTTSEFWPYVFTLSRWLIVVVIFFVTLSILYRYGPAHKQRWKFINPGSVLATLLAILTSVGFTYYINNFASYNKVYGSIGTLIVVMIWMYINSLVILIGFELNASVDLSKRNIKIVKPVFNTFKNLPQSPDGK</sequence>
<dbReference type="AlphaFoldDB" id="A0A367GM70"/>